<organism evidence="3 4">
    <name type="scientific">Trichomonas vaginalis (strain ATCC PRA-98 / G3)</name>
    <dbReference type="NCBI Taxonomy" id="412133"/>
    <lineage>
        <taxon>Eukaryota</taxon>
        <taxon>Metamonada</taxon>
        <taxon>Parabasalia</taxon>
        <taxon>Trichomonadida</taxon>
        <taxon>Trichomonadidae</taxon>
        <taxon>Trichomonas</taxon>
    </lineage>
</organism>
<dbReference type="VEuPathDB" id="TrichDB:TVAGG3_0748370"/>
<gene>
    <name evidence="3" type="ORF">TVAG_416200</name>
</gene>
<dbReference type="EMBL" id="DS113938">
    <property type="protein sequence ID" value="EAX92958.1"/>
    <property type="molecule type" value="Genomic_DNA"/>
</dbReference>
<dbReference type="Pfam" id="PF17800">
    <property type="entry name" value="NPL"/>
    <property type="match status" value="1"/>
</dbReference>
<dbReference type="InParanoid" id="A2FQ51"/>
<reference evidence="3" key="1">
    <citation type="submission" date="2006-10" db="EMBL/GenBank/DDBJ databases">
        <authorList>
            <person name="Amadeo P."/>
            <person name="Zhao Q."/>
            <person name="Wortman J."/>
            <person name="Fraser-Liggett C."/>
            <person name="Carlton J."/>
        </authorList>
    </citation>
    <scope>NUCLEOTIDE SEQUENCE</scope>
    <source>
        <strain evidence="3">G3</strain>
    </source>
</reference>
<reference evidence="3" key="2">
    <citation type="journal article" date="2007" name="Science">
        <title>Draft genome sequence of the sexually transmitted pathogen Trichomonas vaginalis.</title>
        <authorList>
            <person name="Carlton J.M."/>
            <person name="Hirt R.P."/>
            <person name="Silva J.C."/>
            <person name="Delcher A.L."/>
            <person name="Schatz M."/>
            <person name="Zhao Q."/>
            <person name="Wortman J.R."/>
            <person name="Bidwell S.L."/>
            <person name="Alsmark U.C.M."/>
            <person name="Besteiro S."/>
            <person name="Sicheritz-Ponten T."/>
            <person name="Noel C.J."/>
            <person name="Dacks J.B."/>
            <person name="Foster P.G."/>
            <person name="Simillion C."/>
            <person name="Van de Peer Y."/>
            <person name="Miranda-Saavedra D."/>
            <person name="Barton G.J."/>
            <person name="Westrop G.D."/>
            <person name="Mueller S."/>
            <person name="Dessi D."/>
            <person name="Fiori P.L."/>
            <person name="Ren Q."/>
            <person name="Paulsen I."/>
            <person name="Zhang H."/>
            <person name="Bastida-Corcuera F.D."/>
            <person name="Simoes-Barbosa A."/>
            <person name="Brown M.T."/>
            <person name="Hayes R.D."/>
            <person name="Mukherjee M."/>
            <person name="Okumura C.Y."/>
            <person name="Schneider R."/>
            <person name="Smith A.J."/>
            <person name="Vanacova S."/>
            <person name="Villalvazo M."/>
            <person name="Haas B.J."/>
            <person name="Pertea M."/>
            <person name="Feldblyum T.V."/>
            <person name="Utterback T.R."/>
            <person name="Shu C.L."/>
            <person name="Osoegawa K."/>
            <person name="de Jong P.J."/>
            <person name="Hrdy I."/>
            <person name="Horvathova L."/>
            <person name="Zubacova Z."/>
            <person name="Dolezal P."/>
            <person name="Malik S.B."/>
            <person name="Logsdon J.M. Jr."/>
            <person name="Henze K."/>
            <person name="Gupta A."/>
            <person name="Wang C.C."/>
            <person name="Dunne R.L."/>
            <person name="Upcroft J.A."/>
            <person name="Upcroft P."/>
            <person name="White O."/>
            <person name="Salzberg S.L."/>
            <person name="Tang P."/>
            <person name="Chiu C.-H."/>
            <person name="Lee Y.-S."/>
            <person name="Embley T.M."/>
            <person name="Coombs G.H."/>
            <person name="Mottram J.C."/>
            <person name="Tachezy J."/>
            <person name="Fraser-Liggett C.M."/>
            <person name="Johnson P.J."/>
        </authorList>
    </citation>
    <scope>NUCLEOTIDE SEQUENCE [LARGE SCALE GENOMIC DNA]</scope>
    <source>
        <strain evidence="3">G3</strain>
    </source>
</reference>
<protein>
    <recommendedName>
        <fullName evidence="2">Nucleoplasmin-like domain-containing protein</fullName>
    </recommendedName>
</protein>
<dbReference type="InterPro" id="IPR041232">
    <property type="entry name" value="NPL"/>
</dbReference>
<evidence type="ECO:0000313" key="3">
    <source>
        <dbReference type="EMBL" id="EAX92958.1"/>
    </source>
</evidence>
<feature type="compositionally biased region" description="Basic and acidic residues" evidence="1">
    <location>
        <begin position="142"/>
        <end position="154"/>
    </location>
</feature>
<feature type="region of interest" description="Disordered" evidence="1">
    <location>
        <begin position="130"/>
        <end position="154"/>
    </location>
</feature>
<accession>A2FQ51</accession>
<dbReference type="FunFam" id="2.60.120.340:FF:000008">
    <property type="entry name" value="FK506-binding protein, putative"/>
    <property type="match status" value="1"/>
</dbReference>
<dbReference type="AlphaFoldDB" id="A2FQ51"/>
<evidence type="ECO:0000259" key="2">
    <source>
        <dbReference type="Pfam" id="PF17800"/>
    </source>
</evidence>
<feature type="compositionally biased region" description="Acidic residues" evidence="1">
    <location>
        <begin position="130"/>
        <end position="141"/>
    </location>
</feature>
<evidence type="ECO:0000256" key="1">
    <source>
        <dbReference type="SAM" id="MobiDB-lite"/>
    </source>
</evidence>
<feature type="domain" description="Nucleoplasmin-like" evidence="2">
    <location>
        <begin position="12"/>
        <end position="125"/>
    </location>
</feature>
<dbReference type="Gene3D" id="2.60.120.340">
    <property type="entry name" value="Nucleoplasmin core domain"/>
    <property type="match status" value="1"/>
</dbReference>
<evidence type="ECO:0000313" key="4">
    <source>
        <dbReference type="Proteomes" id="UP000001542"/>
    </source>
</evidence>
<dbReference type="RefSeq" id="XP_001305888.1">
    <property type="nucleotide sequence ID" value="XM_001305887.1"/>
</dbReference>
<dbReference type="VEuPathDB" id="TrichDB:TVAG_416200"/>
<dbReference type="Proteomes" id="UP000001542">
    <property type="component" value="Unassembled WGS sequence"/>
</dbReference>
<dbReference type="KEGG" id="tva:4750673"/>
<sequence length="154" mass="17215">MSEEIDPSHSGFWGQVVPAGETVNLDMPSQCTLTITQAVIPDVTKETEKGPVRLFATVKTLIPDDEEEEKPNAEETDLKYTESELLLATLQPFTSETVSLNHLFSPLNIVKLQNKGKLDIHLSGVVEYLENEEEEDAEEEKGEAKEEKEEKAEN</sequence>
<keyword evidence="4" id="KW-1185">Reference proteome</keyword>
<proteinExistence type="predicted"/>
<dbReference type="SMR" id="A2FQ51"/>
<name>A2FQ51_TRIV3</name>